<comment type="caution">
    <text evidence="1">The sequence shown here is derived from an EMBL/GenBank/DDBJ whole genome shotgun (WGS) entry which is preliminary data.</text>
</comment>
<dbReference type="Proteomes" id="UP001433508">
    <property type="component" value="Unassembled WGS sequence"/>
</dbReference>
<evidence type="ECO:0000313" key="1">
    <source>
        <dbReference type="EMBL" id="KAK9234316.1"/>
    </source>
</evidence>
<keyword evidence="2" id="KW-1185">Reference proteome</keyword>
<name>A0ACC3SRS4_LIPKO</name>
<gene>
    <name evidence="1" type="ORF">V1525DRAFT_438926</name>
</gene>
<accession>A0ACC3SRS4</accession>
<protein>
    <submittedName>
        <fullName evidence="1">Uncharacterized protein</fullName>
    </submittedName>
</protein>
<sequence length="756" mass="84180">MVTPSPESVANQRKVRKGTRSCWECKRRKIKCIFPESGEATCVSCQRRRVPCIGQEIPESLALARKGNRGLGDRIARIEDAMKDLFASKDIAAVSQIEEESQQKGQCPQSDALRAHASDLTPSSVRAPATPAKTLEEYSLHSALLASDSPPLHPLWAAFPADDDVRILLREGLRTSRYTYLVNTQPHGKLTHETLGAPYLSAKCPGPNTHPVILAKRMLIFAITLQAPCEEFLSLSEPPSALSRRLVTAAVTWLTTQEERHGSVESLICIILEAVFETNCGNLRRAWVVYRRAMTIAQTMGLHRSPMPPLKRIDPTLDADPQSMWFRIVYMDRYLSLLLGLPQGTTDKSIGALSVLRHEPPLGKFERQLAVIASRILERHDRAFTTSEIVTTQSIDAQLLTVSKNMPASFWRPANFQNVIPGSPDNLLETVRLAAQVYYYGLLIQLHLPYMMHGLSNDSEQHEYSRITCVNASREIITRFIAHRSFQPKSSCSRPVDFFALLAAMTLSLAHLDAHYHRNATNFLAHQRLSDRAMLDQALEKMDVMRDDNKDVVMEDSGKLIRQLLEIEADAANGSSYTASSVGRDEDDVQDYAGKGCGELRLLIPYLGTIKITRQGPISRELLQESAPSRPHQTPQTELPYVESTRATLNDAFASVTQASPTDFQQPLTHLHGVTQNSPFLGDLLPPGQLNRQLQTSREERQCVLQYRLGLGEDNTTLQSHLDFPAIGAGGHDWTFQGADVAFFDSLMRGCSGLDK</sequence>
<reference evidence="2" key="1">
    <citation type="journal article" date="2024" name="Front. Bioeng. Biotechnol.">
        <title>Genome-scale model development and genomic sequencing of the oleaginous clade Lipomyces.</title>
        <authorList>
            <person name="Czajka J.J."/>
            <person name="Han Y."/>
            <person name="Kim J."/>
            <person name="Mondo S.J."/>
            <person name="Hofstad B.A."/>
            <person name="Robles A."/>
            <person name="Haridas S."/>
            <person name="Riley R."/>
            <person name="LaButti K."/>
            <person name="Pangilinan J."/>
            <person name="Andreopoulos W."/>
            <person name="Lipzen A."/>
            <person name="Yan J."/>
            <person name="Wang M."/>
            <person name="Ng V."/>
            <person name="Grigoriev I.V."/>
            <person name="Spatafora J.W."/>
            <person name="Magnuson J.K."/>
            <person name="Baker S.E."/>
            <person name="Pomraning K.R."/>
        </authorList>
    </citation>
    <scope>NUCLEOTIDE SEQUENCE [LARGE SCALE GENOMIC DNA]</scope>
    <source>
        <strain evidence="2">CBS 7786</strain>
    </source>
</reference>
<evidence type="ECO:0000313" key="2">
    <source>
        <dbReference type="Proteomes" id="UP001433508"/>
    </source>
</evidence>
<organism evidence="1 2">
    <name type="scientific">Lipomyces kononenkoae</name>
    <name type="common">Yeast</name>
    <dbReference type="NCBI Taxonomy" id="34357"/>
    <lineage>
        <taxon>Eukaryota</taxon>
        <taxon>Fungi</taxon>
        <taxon>Dikarya</taxon>
        <taxon>Ascomycota</taxon>
        <taxon>Saccharomycotina</taxon>
        <taxon>Lipomycetes</taxon>
        <taxon>Lipomycetales</taxon>
        <taxon>Lipomycetaceae</taxon>
        <taxon>Lipomyces</taxon>
    </lineage>
</organism>
<proteinExistence type="predicted"/>
<dbReference type="EMBL" id="MU971488">
    <property type="protein sequence ID" value="KAK9234316.1"/>
    <property type="molecule type" value="Genomic_DNA"/>
</dbReference>